<keyword evidence="3" id="KW-1185">Reference proteome</keyword>
<dbReference type="OrthoDB" id="1447715at2"/>
<feature type="coiled-coil region" evidence="1">
    <location>
        <begin position="69"/>
        <end position="100"/>
    </location>
</feature>
<evidence type="ECO:0000313" key="3">
    <source>
        <dbReference type="Proteomes" id="UP000293300"/>
    </source>
</evidence>
<protein>
    <submittedName>
        <fullName evidence="2">Uncharacterized protein</fullName>
    </submittedName>
</protein>
<comment type="caution">
    <text evidence="2">The sequence shown here is derived from an EMBL/GenBank/DDBJ whole genome shotgun (WGS) entry which is preliminary data.</text>
</comment>
<accession>A0A4Q9YRN2</accession>
<sequence>MKQNVFLFLAIMQFISCNTTKQKNIADENCYIVLNSVSNVISVGDKRDVCLTQMIDEVRNGKKVDAENLKKLQNLQKEINKRLLESLKNLETESAKNKNEKIFDVSIQYLKKIQNMERQFPILISDMSDDIPENNSRYSDSIAISTKEIEKFYVLYRDTMHQYLEVHNINDRKFDSIQAVVDKKYKT</sequence>
<dbReference type="Proteomes" id="UP000293300">
    <property type="component" value="Unassembled WGS sequence"/>
</dbReference>
<keyword evidence="1" id="KW-0175">Coiled coil</keyword>
<evidence type="ECO:0000313" key="2">
    <source>
        <dbReference type="EMBL" id="TBX65199.1"/>
    </source>
</evidence>
<proteinExistence type="predicted"/>
<evidence type="ECO:0000256" key="1">
    <source>
        <dbReference type="SAM" id="Coils"/>
    </source>
</evidence>
<reference evidence="2 3" key="1">
    <citation type="submission" date="2019-02" db="EMBL/GenBank/DDBJ databases">
        <title>Flavobacterium sp. RD-2-33 isolated from forest soil.</title>
        <authorList>
            <person name="Chaudhary D.K."/>
        </authorList>
    </citation>
    <scope>NUCLEOTIDE SEQUENCE [LARGE SCALE GENOMIC DNA]</scope>
    <source>
        <strain evidence="2 3">RD-2-33</strain>
    </source>
</reference>
<organism evidence="2 3">
    <name type="scientific">Flavobacterium silvisoli</name>
    <dbReference type="NCBI Taxonomy" id="2529433"/>
    <lineage>
        <taxon>Bacteria</taxon>
        <taxon>Pseudomonadati</taxon>
        <taxon>Bacteroidota</taxon>
        <taxon>Flavobacteriia</taxon>
        <taxon>Flavobacteriales</taxon>
        <taxon>Flavobacteriaceae</taxon>
        <taxon>Flavobacterium</taxon>
    </lineage>
</organism>
<dbReference type="RefSeq" id="WP_131477002.1">
    <property type="nucleotide sequence ID" value="NZ_SJPE01000020.1"/>
</dbReference>
<dbReference type="AlphaFoldDB" id="A0A4Q9YRN2"/>
<gene>
    <name evidence="2" type="ORF">EZL74_12470</name>
</gene>
<dbReference type="EMBL" id="SJPE01000020">
    <property type="protein sequence ID" value="TBX65199.1"/>
    <property type="molecule type" value="Genomic_DNA"/>
</dbReference>
<name>A0A4Q9YRN2_9FLAO</name>